<evidence type="ECO:0000313" key="11">
    <source>
        <dbReference type="Proteomes" id="UP001523216"/>
    </source>
</evidence>
<evidence type="ECO:0000256" key="2">
    <source>
        <dbReference type="ARBA" id="ARBA00009904"/>
    </source>
</evidence>
<evidence type="ECO:0000256" key="6">
    <source>
        <dbReference type="ARBA" id="ARBA00023065"/>
    </source>
</evidence>
<gene>
    <name evidence="10" type="ORF">LXN57_43190</name>
</gene>
<comment type="subcellular location">
    <subcellularLocation>
        <location evidence="1">Membrane</location>
        <topology evidence="1">Multi-pass membrane protein</topology>
    </subcellularLocation>
</comment>
<comment type="caution">
    <text evidence="10">The sequence shown here is derived from an EMBL/GenBank/DDBJ whole genome shotgun (WGS) entry which is preliminary data.</text>
</comment>
<dbReference type="PANTHER" id="PTHR11629">
    <property type="entry name" value="VACUOLAR PROTON ATPASES"/>
    <property type="match status" value="1"/>
</dbReference>
<dbReference type="RefSeq" id="WP_251804114.1">
    <property type="nucleotide sequence ID" value="NZ_JAMQOL010000076.1"/>
</dbReference>
<proteinExistence type="inferred from homology"/>
<organism evidence="10 11">
    <name type="scientific">Paractinoplanes hotanensis</name>
    <dbReference type="NCBI Taxonomy" id="2906497"/>
    <lineage>
        <taxon>Bacteria</taxon>
        <taxon>Bacillati</taxon>
        <taxon>Actinomycetota</taxon>
        <taxon>Actinomycetes</taxon>
        <taxon>Micromonosporales</taxon>
        <taxon>Micromonosporaceae</taxon>
        <taxon>Paractinoplanes</taxon>
    </lineage>
</organism>
<feature type="transmembrane region" description="Helical" evidence="9">
    <location>
        <begin position="180"/>
        <end position="207"/>
    </location>
</feature>
<keyword evidence="7 9" id="KW-0472">Membrane</keyword>
<feature type="transmembrane region" description="Helical" evidence="9">
    <location>
        <begin position="407"/>
        <end position="434"/>
    </location>
</feature>
<dbReference type="Pfam" id="PF01496">
    <property type="entry name" value="V_ATPase_I"/>
    <property type="match status" value="2"/>
</dbReference>
<feature type="transmembrane region" description="Helical" evidence="9">
    <location>
        <begin position="375"/>
        <end position="395"/>
    </location>
</feature>
<feature type="transmembrane region" description="Helical" evidence="9">
    <location>
        <begin position="219"/>
        <end position="239"/>
    </location>
</feature>
<evidence type="ECO:0000313" key="10">
    <source>
        <dbReference type="EMBL" id="MCM4084361.1"/>
    </source>
</evidence>
<name>A0ABT0YE84_9ACTN</name>
<keyword evidence="6" id="KW-0406">Ion transport</keyword>
<feature type="region of interest" description="Disordered" evidence="8">
    <location>
        <begin position="48"/>
        <end position="73"/>
    </location>
</feature>
<accession>A0ABT0YE84</accession>
<dbReference type="Proteomes" id="UP001523216">
    <property type="component" value="Unassembled WGS sequence"/>
</dbReference>
<sequence>MRWRNLLSTPPMTRVAVVAPQSYLRQVLVRVADAGVIEFERTLAPGDAATGEAARRLRRSADPAGPARLAVDGPNLDRWEQAGRTDLLAGEAELAGYCAEAVTRGNVAALLGWAPSDRVSAVAARLADVGGAVAPLPSPRGIQPPTATAPGTVRAELSPLVSTYTTVPYADVDPTVLAGLAYVVMFGAMFGDVGHGALLVLGALLIRRGRPQWLAKLQTYWRFIAGAGLSSLLFGLLYGECFGPTGLVPTLWLAPAEHPVPLLLAGVGLGAVLLAGAYALGTVNRIRESGWLVALTAPSGLAGSALSLAAGLAVLSWYLSVEWLVPVAGLLALTSLVLVFTGLLAEAGGGASGVAQALIETFDVVIRLGSNTVSFARLAAFGLTHAVLSGIVWAATAGLWQRGAAGAVAAVIVFTTGNALAFSLEALVAGVQALRLEYYELFSRVFQRQGRPFRPWHVPTETIGEASCSPG</sequence>
<feature type="transmembrane region" description="Helical" evidence="9">
    <location>
        <begin position="259"/>
        <end position="280"/>
    </location>
</feature>
<reference evidence="10 11" key="1">
    <citation type="submission" date="2022-06" db="EMBL/GenBank/DDBJ databases">
        <title>Actinoplanes abujensis sp. nov., isolated from Nigerian arid soil.</title>
        <authorList>
            <person name="Ding P."/>
        </authorList>
    </citation>
    <scope>NUCLEOTIDE SEQUENCE [LARGE SCALE GENOMIC DNA]</scope>
    <source>
        <strain evidence="11">TRM88002</strain>
    </source>
</reference>
<comment type="similarity">
    <text evidence="2">Belongs to the V-ATPase 116 kDa subunit family.</text>
</comment>
<evidence type="ECO:0000256" key="9">
    <source>
        <dbReference type="SAM" id="Phobius"/>
    </source>
</evidence>
<protein>
    <recommendedName>
        <fullName evidence="12">V-type ATP synthase subunit I</fullName>
    </recommendedName>
</protein>
<evidence type="ECO:0000256" key="1">
    <source>
        <dbReference type="ARBA" id="ARBA00004141"/>
    </source>
</evidence>
<evidence type="ECO:0000256" key="7">
    <source>
        <dbReference type="ARBA" id="ARBA00023136"/>
    </source>
</evidence>
<evidence type="ECO:0000256" key="8">
    <source>
        <dbReference type="SAM" id="MobiDB-lite"/>
    </source>
</evidence>
<dbReference type="InterPro" id="IPR002490">
    <property type="entry name" value="V-ATPase_116kDa_su"/>
</dbReference>
<feature type="transmembrane region" description="Helical" evidence="9">
    <location>
        <begin position="323"/>
        <end position="345"/>
    </location>
</feature>
<keyword evidence="11" id="KW-1185">Reference proteome</keyword>
<dbReference type="PANTHER" id="PTHR11629:SF63">
    <property type="entry name" value="V-TYPE PROTON ATPASE SUBUNIT A"/>
    <property type="match status" value="1"/>
</dbReference>
<keyword evidence="4 9" id="KW-0812">Transmembrane</keyword>
<keyword evidence="5 9" id="KW-1133">Transmembrane helix</keyword>
<evidence type="ECO:0000256" key="3">
    <source>
        <dbReference type="ARBA" id="ARBA00022448"/>
    </source>
</evidence>
<dbReference type="EMBL" id="JAMQOL010000076">
    <property type="protein sequence ID" value="MCM4084361.1"/>
    <property type="molecule type" value="Genomic_DNA"/>
</dbReference>
<evidence type="ECO:0000256" key="5">
    <source>
        <dbReference type="ARBA" id="ARBA00022989"/>
    </source>
</evidence>
<keyword evidence="3" id="KW-0813">Transport</keyword>
<evidence type="ECO:0008006" key="12">
    <source>
        <dbReference type="Google" id="ProtNLM"/>
    </source>
</evidence>
<evidence type="ECO:0000256" key="4">
    <source>
        <dbReference type="ARBA" id="ARBA00022692"/>
    </source>
</evidence>
<feature type="transmembrane region" description="Helical" evidence="9">
    <location>
        <begin position="292"/>
        <end position="317"/>
    </location>
</feature>